<name>A0A2V5LDM9_9MICC</name>
<dbReference type="Proteomes" id="UP000247832">
    <property type="component" value="Unassembled WGS sequence"/>
</dbReference>
<sequence length="249" mass="27984">MSSPEPETSPALEIENSAEPTQVWRIGYAPDLWAWPPWAYADDQGLFGGRWDDQLGEFRTIYTAESLLGCFLELLAHFRPCLPLLAELDEIVDDDGSIASYPEAPEGAVGYRWLDGREYSSTYQSGRYCFITHSRSIAALIARYPFAQHGLAAGDVDAALLKDARDRVLTRSIARWLYDLHDQGSPVVDGVRFNSRHGDEIRVWAVFERAGDPSRSPLIQPSSEPARVHPVLPELQEAFTRFGLHWHEG</sequence>
<evidence type="ECO:0000313" key="3">
    <source>
        <dbReference type="Proteomes" id="UP000247832"/>
    </source>
</evidence>
<organism evidence="2 3">
    <name type="scientific">Arthrobacter livingstonensis</name>
    <dbReference type="NCBI Taxonomy" id="670078"/>
    <lineage>
        <taxon>Bacteria</taxon>
        <taxon>Bacillati</taxon>
        <taxon>Actinomycetota</taxon>
        <taxon>Actinomycetes</taxon>
        <taxon>Micrococcales</taxon>
        <taxon>Micrococcaceae</taxon>
        <taxon>Arthrobacter</taxon>
    </lineage>
</organism>
<gene>
    <name evidence="2" type="ORF">CVV68_01425</name>
</gene>
<dbReference type="RefSeq" id="WP_110499219.1">
    <property type="nucleotide sequence ID" value="NZ_QJVD01000001.1"/>
</dbReference>
<feature type="domain" description="RES" evidence="1">
    <location>
        <begin position="23"/>
        <end position="101"/>
    </location>
</feature>
<proteinExistence type="predicted"/>
<keyword evidence="3" id="KW-1185">Reference proteome</keyword>
<evidence type="ECO:0000313" key="2">
    <source>
        <dbReference type="EMBL" id="PYI69795.1"/>
    </source>
</evidence>
<evidence type="ECO:0000259" key="1">
    <source>
        <dbReference type="Pfam" id="PF08808"/>
    </source>
</evidence>
<protein>
    <recommendedName>
        <fullName evidence="1">RES domain-containing protein</fullName>
    </recommendedName>
</protein>
<reference evidence="2 3" key="1">
    <citation type="submission" date="2018-05" db="EMBL/GenBank/DDBJ databases">
        <title>Genetic diversity of glacier-inhabiting Cryobacterium bacteria in China and description of Cryobacterium mengkeensis sp. nov. and Arthrobacter glacialis sp. nov.</title>
        <authorList>
            <person name="Liu Q."/>
            <person name="Xin Y.-H."/>
        </authorList>
    </citation>
    <scope>NUCLEOTIDE SEQUENCE [LARGE SCALE GENOMIC DNA]</scope>
    <source>
        <strain evidence="2 3">LI2</strain>
    </source>
</reference>
<dbReference type="AlphaFoldDB" id="A0A2V5LDM9"/>
<accession>A0A2V5LDM9</accession>
<dbReference type="Pfam" id="PF08808">
    <property type="entry name" value="RES"/>
    <property type="match status" value="1"/>
</dbReference>
<dbReference type="InterPro" id="IPR014914">
    <property type="entry name" value="RES_dom"/>
</dbReference>
<comment type="caution">
    <text evidence="2">The sequence shown here is derived from an EMBL/GenBank/DDBJ whole genome shotgun (WGS) entry which is preliminary data.</text>
</comment>
<dbReference type="EMBL" id="QJVD01000001">
    <property type="protein sequence ID" value="PYI69795.1"/>
    <property type="molecule type" value="Genomic_DNA"/>
</dbReference>
<dbReference type="OrthoDB" id="4722229at2"/>